<feature type="domain" description="Protein kinase" evidence="25">
    <location>
        <begin position="829"/>
        <end position="1099"/>
    </location>
</feature>
<keyword evidence="14" id="KW-0547">Nucleotide-binding</keyword>
<dbReference type="SMART" id="SM00369">
    <property type="entry name" value="LRR_TYP"/>
    <property type="match status" value="13"/>
</dbReference>
<dbReference type="InterPro" id="IPR003591">
    <property type="entry name" value="Leu-rich_rpt_typical-subtyp"/>
</dbReference>
<evidence type="ECO:0000256" key="23">
    <source>
        <dbReference type="SAM" id="Phobius"/>
    </source>
</evidence>
<keyword evidence="12 24" id="KW-0732">Signal</keyword>
<dbReference type="Gene3D" id="3.80.10.10">
    <property type="entry name" value="Ribonuclease Inhibitor"/>
    <property type="match status" value="4"/>
</dbReference>
<dbReference type="PANTHER" id="PTHR27000">
    <property type="entry name" value="LEUCINE-RICH REPEAT RECEPTOR-LIKE PROTEIN KINASE FAMILY PROTEIN-RELATED"/>
    <property type="match status" value="1"/>
</dbReference>
<evidence type="ECO:0000256" key="15">
    <source>
        <dbReference type="ARBA" id="ARBA00022777"/>
    </source>
</evidence>
<dbReference type="SMART" id="SM00365">
    <property type="entry name" value="LRR_SD22"/>
    <property type="match status" value="8"/>
</dbReference>
<keyword evidence="7 26" id="KW-0723">Serine/threonine-protein kinase</keyword>
<dbReference type="PROSITE" id="PS51450">
    <property type="entry name" value="LRR"/>
    <property type="match status" value="1"/>
</dbReference>
<feature type="transmembrane region" description="Helical" evidence="23">
    <location>
        <begin position="773"/>
        <end position="794"/>
    </location>
</feature>
<keyword evidence="18 23" id="KW-0472">Membrane</keyword>
<dbReference type="Gene3D" id="3.30.200.20">
    <property type="entry name" value="Phosphorylase Kinase, domain 1"/>
    <property type="match status" value="1"/>
</dbReference>
<dbReference type="STRING" id="429701.A0A2G9G9A4"/>
<dbReference type="SUPFAM" id="SSF56112">
    <property type="entry name" value="Protein kinase-like (PK-like)"/>
    <property type="match status" value="1"/>
</dbReference>
<evidence type="ECO:0000256" key="18">
    <source>
        <dbReference type="ARBA" id="ARBA00023136"/>
    </source>
</evidence>
<organism evidence="26 27">
    <name type="scientific">Handroanthus impetiginosus</name>
    <dbReference type="NCBI Taxonomy" id="429701"/>
    <lineage>
        <taxon>Eukaryota</taxon>
        <taxon>Viridiplantae</taxon>
        <taxon>Streptophyta</taxon>
        <taxon>Embryophyta</taxon>
        <taxon>Tracheophyta</taxon>
        <taxon>Spermatophyta</taxon>
        <taxon>Magnoliopsida</taxon>
        <taxon>eudicotyledons</taxon>
        <taxon>Gunneridae</taxon>
        <taxon>Pentapetalae</taxon>
        <taxon>asterids</taxon>
        <taxon>lamiids</taxon>
        <taxon>Lamiales</taxon>
        <taxon>Bignoniaceae</taxon>
        <taxon>Crescentiina</taxon>
        <taxon>Tabebuia alliance</taxon>
        <taxon>Handroanthus</taxon>
    </lineage>
</organism>
<protein>
    <recommendedName>
        <fullName evidence="5">non-specific serine/threonine protein kinase</fullName>
        <ecNumber evidence="5">2.7.11.1</ecNumber>
    </recommendedName>
</protein>
<dbReference type="OrthoDB" id="676979at2759"/>
<evidence type="ECO:0000256" key="19">
    <source>
        <dbReference type="ARBA" id="ARBA00023170"/>
    </source>
</evidence>
<dbReference type="EMBL" id="NKXS01006192">
    <property type="protein sequence ID" value="PIN01874.1"/>
    <property type="molecule type" value="Genomic_DNA"/>
</dbReference>
<evidence type="ECO:0000256" key="17">
    <source>
        <dbReference type="ARBA" id="ARBA00022989"/>
    </source>
</evidence>
<evidence type="ECO:0000256" key="21">
    <source>
        <dbReference type="ARBA" id="ARBA00047899"/>
    </source>
</evidence>
<dbReference type="InterPro" id="IPR032675">
    <property type="entry name" value="LRR_dom_sf"/>
</dbReference>
<comment type="caution">
    <text evidence="26">The sequence shown here is derived from an EMBL/GenBank/DDBJ whole genome shotgun (WGS) entry which is preliminary data.</text>
</comment>
<feature type="chain" id="PRO_5013674836" description="non-specific serine/threonine protein kinase" evidence="24">
    <location>
        <begin position="27"/>
        <end position="1104"/>
    </location>
</feature>
<evidence type="ECO:0000256" key="9">
    <source>
        <dbReference type="ARBA" id="ARBA00022614"/>
    </source>
</evidence>
<dbReference type="FunFam" id="3.80.10.10:FF:000275">
    <property type="entry name" value="Leucine-rich repeat receptor-like protein kinase"/>
    <property type="match status" value="1"/>
</dbReference>
<evidence type="ECO:0000313" key="27">
    <source>
        <dbReference type="Proteomes" id="UP000231279"/>
    </source>
</evidence>
<sequence>MGFIRAHLFPHALFLAQCLLACSATALTNINTDKSALLALKSRLSIDPSYVLYKNWSDSASVCSWVGVTCGSRHQRVTALDISAMGLAGDLPHEMGNLTFLGYLNLSSNNFHGILPEELAQLRRLKVIDFKFNNFTGEIPSWFRFLRELHFLNLRNNSFTGLLPNSISNVSKLEMLDLSFNSLWGKVPEEVGHLYNLKTLSMQFNKFNGAIPRAIFNISSLEILSLTGNNLSGELPADMCHGLPGLKRLYLSSNELEGQIPSNISQCSQLRLISMSYNKFSGTIPREIGNLRALEMLYLGANYLTGEIPEELGKLQKLKELDIGTNFFIGSMPSAIFNISSLERINIASCSLSGPLPLDMIGECLALENVELSFNNITGTIPGSVGNLTKLHTFYVADNNLIGTIPKEIGNLHNLEVLDLAVNNLRGSIPKEIFNISTLRGIRVSGCLPSNFGYGLPNLQELRFDNNNLCGEIPHSISNSSKLTFIYFSENQFSGLLPNSLGELTFLKHLFLNGNNFVAESLELKFITSLTNCRYLRKLGLSNNNFNSILPASIGNLSNSLWDFYCDNCGLHGNIPDEVGNLTNLIRLSLYSNQMTGSIPKTLGNLKHIQGLGIFDNRISGSIPDSLCGLEHLDSLSLFQNQITGAIPDCIGKLTALRDLQNLVNLSLAHNRFAGSIPESTGKLVNLETLDLSHNNLSDNIPKSLEALRYLTYFDVSFNDLSGEIPSGGPFKNFGSQFFMSNGGLCGDPRYGVPQCPISKVHKPKRRKLILRVLYALLGVLALVFFLVLAYLLLRYRRKEVVKDKKDISYGTTRLRVSYYDLQQATEGFSESHLLGICGFSSVYNGTFKNGEEVAVKVFNLELEGAFKSFDIECEVLRTLRYRNLCKVIKYMPNGSLEKRLYSDDYSLDFMQRINKMIDVADALEYLHHGYSISIAHCDLKPSNVLLDQDMVSHLSDFGIAKLLCNGDSFAQTTTFATLGYIAPEYGTEGLVSIKCDVYSYGIMLMEVFTRMKPRSEAFTGDLRLRRWVKNVLPDGITKVMDPKLLNPEEDNSKEKLECLSSIMEVALNCSTEIPGERISMKDVAPHLNKIRVKLLEYFCRSNS</sequence>
<evidence type="ECO:0000256" key="11">
    <source>
        <dbReference type="ARBA" id="ARBA00022692"/>
    </source>
</evidence>
<keyword evidence="20" id="KW-0325">Glycoprotein</keyword>
<evidence type="ECO:0000259" key="25">
    <source>
        <dbReference type="PROSITE" id="PS50011"/>
    </source>
</evidence>
<dbReference type="Pfam" id="PF00069">
    <property type="entry name" value="Pkinase"/>
    <property type="match status" value="1"/>
</dbReference>
<evidence type="ECO:0000256" key="24">
    <source>
        <dbReference type="SAM" id="SignalP"/>
    </source>
</evidence>
<evidence type="ECO:0000256" key="5">
    <source>
        <dbReference type="ARBA" id="ARBA00012513"/>
    </source>
</evidence>
<dbReference type="GO" id="GO:0005886">
    <property type="term" value="C:plasma membrane"/>
    <property type="evidence" value="ECO:0007669"/>
    <property type="project" value="UniProtKB-SubCell"/>
</dbReference>
<name>A0A2G9G9A4_9LAMI</name>
<dbReference type="GO" id="GO:0005524">
    <property type="term" value="F:ATP binding"/>
    <property type="evidence" value="ECO:0007669"/>
    <property type="project" value="UniProtKB-KW"/>
</dbReference>
<keyword evidence="8" id="KW-0597">Phosphoprotein</keyword>
<dbReference type="SMART" id="SM00220">
    <property type="entry name" value="S_TKc"/>
    <property type="match status" value="1"/>
</dbReference>
<dbReference type="Pfam" id="PF08263">
    <property type="entry name" value="LRRNT_2"/>
    <property type="match status" value="1"/>
</dbReference>
<dbReference type="FunFam" id="1.10.510.10:FF:000358">
    <property type="entry name" value="Putative leucine-rich repeat receptor-like serine/threonine-protein kinase"/>
    <property type="match status" value="1"/>
</dbReference>
<dbReference type="PROSITE" id="PS50011">
    <property type="entry name" value="PROTEIN_KINASE_DOM"/>
    <property type="match status" value="1"/>
</dbReference>
<comment type="subcellular location">
    <subcellularLocation>
        <location evidence="1">Cell membrane</location>
        <topology evidence="1">Single-pass membrane protein</topology>
    </subcellularLocation>
    <subcellularLocation>
        <location evidence="2">Membrane</location>
        <topology evidence="2">Single-pass type I membrane protein</topology>
    </subcellularLocation>
</comment>
<keyword evidence="9" id="KW-0433">Leucine-rich repeat</keyword>
<evidence type="ECO:0000256" key="14">
    <source>
        <dbReference type="ARBA" id="ARBA00022741"/>
    </source>
</evidence>
<evidence type="ECO:0000256" key="13">
    <source>
        <dbReference type="ARBA" id="ARBA00022737"/>
    </source>
</evidence>
<evidence type="ECO:0000256" key="16">
    <source>
        <dbReference type="ARBA" id="ARBA00022840"/>
    </source>
</evidence>
<gene>
    <name evidence="26" type="ORF">CDL12_25615</name>
</gene>
<dbReference type="GO" id="GO:0006952">
    <property type="term" value="P:defense response"/>
    <property type="evidence" value="ECO:0007669"/>
    <property type="project" value="UniProtKB-ARBA"/>
</dbReference>
<comment type="catalytic activity">
    <reaction evidence="22">
        <text>L-seryl-[protein] + ATP = O-phospho-L-seryl-[protein] + ADP + H(+)</text>
        <dbReference type="Rhea" id="RHEA:17989"/>
        <dbReference type="Rhea" id="RHEA-COMP:9863"/>
        <dbReference type="Rhea" id="RHEA-COMP:11604"/>
        <dbReference type="ChEBI" id="CHEBI:15378"/>
        <dbReference type="ChEBI" id="CHEBI:29999"/>
        <dbReference type="ChEBI" id="CHEBI:30616"/>
        <dbReference type="ChEBI" id="CHEBI:83421"/>
        <dbReference type="ChEBI" id="CHEBI:456216"/>
        <dbReference type="EC" id="2.7.11.1"/>
    </reaction>
</comment>
<dbReference type="PANTHER" id="PTHR27000:SF771">
    <property type="entry name" value="LRR RECEPTOR-LIKE SERINE_THREONINE-PROTEIN KINASE FLS2"/>
    <property type="match status" value="1"/>
</dbReference>
<dbReference type="GO" id="GO:0009791">
    <property type="term" value="P:post-embryonic development"/>
    <property type="evidence" value="ECO:0007669"/>
    <property type="project" value="UniProtKB-ARBA"/>
</dbReference>
<dbReference type="Pfam" id="PF00560">
    <property type="entry name" value="LRR_1"/>
    <property type="match status" value="7"/>
</dbReference>
<keyword evidence="17 23" id="KW-1133">Transmembrane helix</keyword>
<evidence type="ECO:0000256" key="7">
    <source>
        <dbReference type="ARBA" id="ARBA00022527"/>
    </source>
</evidence>
<comment type="catalytic activity">
    <reaction evidence="21">
        <text>L-threonyl-[protein] + ATP = O-phospho-L-threonyl-[protein] + ADP + H(+)</text>
        <dbReference type="Rhea" id="RHEA:46608"/>
        <dbReference type="Rhea" id="RHEA-COMP:11060"/>
        <dbReference type="Rhea" id="RHEA-COMP:11605"/>
        <dbReference type="ChEBI" id="CHEBI:15378"/>
        <dbReference type="ChEBI" id="CHEBI:30013"/>
        <dbReference type="ChEBI" id="CHEBI:30616"/>
        <dbReference type="ChEBI" id="CHEBI:61977"/>
        <dbReference type="ChEBI" id="CHEBI:456216"/>
        <dbReference type="EC" id="2.7.11.1"/>
    </reaction>
</comment>
<dbReference type="Proteomes" id="UP000231279">
    <property type="component" value="Unassembled WGS sequence"/>
</dbReference>
<proteinExistence type="inferred from homology"/>
<evidence type="ECO:0000256" key="20">
    <source>
        <dbReference type="ARBA" id="ARBA00023180"/>
    </source>
</evidence>
<dbReference type="InterPro" id="IPR008271">
    <property type="entry name" value="Ser/Thr_kinase_AS"/>
</dbReference>
<keyword evidence="10 26" id="KW-0808">Transferase</keyword>
<keyword evidence="19" id="KW-0675">Receptor</keyword>
<keyword evidence="11 23" id="KW-0812">Transmembrane</keyword>
<dbReference type="GO" id="GO:0004674">
    <property type="term" value="F:protein serine/threonine kinase activity"/>
    <property type="evidence" value="ECO:0007669"/>
    <property type="project" value="UniProtKB-KW"/>
</dbReference>
<dbReference type="InterPro" id="IPR055414">
    <property type="entry name" value="LRR_R13L4/SHOC2-like"/>
</dbReference>
<dbReference type="PRINTS" id="PR00019">
    <property type="entry name" value="LEURICHRPT"/>
</dbReference>
<dbReference type="GO" id="GO:0106310">
    <property type="term" value="F:protein serine kinase activity"/>
    <property type="evidence" value="ECO:0007669"/>
    <property type="project" value="RHEA"/>
</dbReference>
<comment type="similarity">
    <text evidence="4">Belongs to the RLP family.</text>
</comment>
<keyword evidence="16" id="KW-0067">ATP-binding</keyword>
<dbReference type="GO" id="GO:0051707">
    <property type="term" value="P:response to other organism"/>
    <property type="evidence" value="ECO:0007669"/>
    <property type="project" value="UniProtKB-ARBA"/>
</dbReference>
<dbReference type="Pfam" id="PF23598">
    <property type="entry name" value="LRR_14"/>
    <property type="match status" value="1"/>
</dbReference>
<evidence type="ECO:0000256" key="6">
    <source>
        <dbReference type="ARBA" id="ARBA00022475"/>
    </source>
</evidence>
<comment type="similarity">
    <text evidence="3">Belongs to the protein kinase superfamily. Ser/Thr protein kinase family.</text>
</comment>
<dbReference type="InterPro" id="IPR000719">
    <property type="entry name" value="Prot_kinase_dom"/>
</dbReference>
<evidence type="ECO:0000256" key="1">
    <source>
        <dbReference type="ARBA" id="ARBA00004162"/>
    </source>
</evidence>
<reference evidence="27" key="1">
    <citation type="journal article" date="2018" name="Gigascience">
        <title>Genome assembly of the Pink Ipe (Handroanthus impetiginosus, Bignoniaceae), a highly valued, ecologically keystone Neotropical timber forest tree.</title>
        <authorList>
            <person name="Silva-Junior O.B."/>
            <person name="Grattapaglia D."/>
            <person name="Novaes E."/>
            <person name="Collevatti R.G."/>
        </authorList>
    </citation>
    <scope>NUCLEOTIDE SEQUENCE [LARGE SCALE GENOMIC DNA]</scope>
    <source>
        <strain evidence="27">cv. UFG-1</strain>
    </source>
</reference>
<keyword evidence="27" id="KW-1185">Reference proteome</keyword>
<dbReference type="Pfam" id="PF13855">
    <property type="entry name" value="LRR_8"/>
    <property type="match status" value="2"/>
</dbReference>
<keyword evidence="13" id="KW-0677">Repeat</keyword>
<keyword evidence="15 26" id="KW-0418">Kinase</keyword>
<dbReference type="EC" id="2.7.11.1" evidence="5"/>
<dbReference type="Gene3D" id="1.10.510.10">
    <property type="entry name" value="Transferase(Phosphotransferase) domain 1"/>
    <property type="match status" value="1"/>
</dbReference>
<dbReference type="InterPro" id="IPR011009">
    <property type="entry name" value="Kinase-like_dom_sf"/>
</dbReference>
<dbReference type="InterPro" id="IPR013210">
    <property type="entry name" value="LRR_N_plant-typ"/>
</dbReference>
<evidence type="ECO:0000256" key="22">
    <source>
        <dbReference type="ARBA" id="ARBA00048679"/>
    </source>
</evidence>
<accession>A0A2G9G9A4</accession>
<evidence type="ECO:0000256" key="3">
    <source>
        <dbReference type="ARBA" id="ARBA00008684"/>
    </source>
</evidence>
<evidence type="ECO:0000256" key="12">
    <source>
        <dbReference type="ARBA" id="ARBA00022729"/>
    </source>
</evidence>
<keyword evidence="6" id="KW-1003">Cell membrane</keyword>
<dbReference type="PROSITE" id="PS00108">
    <property type="entry name" value="PROTEIN_KINASE_ST"/>
    <property type="match status" value="1"/>
</dbReference>
<evidence type="ECO:0000256" key="4">
    <source>
        <dbReference type="ARBA" id="ARBA00009592"/>
    </source>
</evidence>
<evidence type="ECO:0000256" key="10">
    <source>
        <dbReference type="ARBA" id="ARBA00022679"/>
    </source>
</evidence>
<dbReference type="InterPro" id="IPR001611">
    <property type="entry name" value="Leu-rich_rpt"/>
</dbReference>
<dbReference type="SUPFAM" id="SSF52047">
    <property type="entry name" value="RNI-like"/>
    <property type="match status" value="2"/>
</dbReference>
<dbReference type="FunFam" id="3.80.10.10:FF:000233">
    <property type="entry name" value="Leucine-rich repeat receptor-like protein kinase TDR"/>
    <property type="match status" value="2"/>
</dbReference>
<dbReference type="AlphaFoldDB" id="A0A2G9G9A4"/>
<evidence type="ECO:0000256" key="2">
    <source>
        <dbReference type="ARBA" id="ARBA00004479"/>
    </source>
</evidence>
<feature type="signal peptide" evidence="24">
    <location>
        <begin position="1"/>
        <end position="26"/>
    </location>
</feature>
<evidence type="ECO:0000313" key="26">
    <source>
        <dbReference type="EMBL" id="PIN01874.1"/>
    </source>
</evidence>
<evidence type="ECO:0000256" key="8">
    <source>
        <dbReference type="ARBA" id="ARBA00022553"/>
    </source>
</evidence>